<name>A0A0A9FKT4_ARUDO</name>
<dbReference type="AlphaFoldDB" id="A0A0A9FKT4"/>
<evidence type="ECO:0000313" key="1">
    <source>
        <dbReference type="EMBL" id="JAE11849.1"/>
    </source>
</evidence>
<protein>
    <submittedName>
        <fullName evidence="1">Uncharacterized protein</fullName>
    </submittedName>
</protein>
<sequence>MPIKSTLRKGCFTANMVKRAVNNLHRAICCTMSVHLTAHDILLAQLFTW</sequence>
<accession>A0A0A9FKT4</accession>
<proteinExistence type="predicted"/>
<organism evidence="1">
    <name type="scientific">Arundo donax</name>
    <name type="common">Giant reed</name>
    <name type="synonym">Donax arundinaceus</name>
    <dbReference type="NCBI Taxonomy" id="35708"/>
    <lineage>
        <taxon>Eukaryota</taxon>
        <taxon>Viridiplantae</taxon>
        <taxon>Streptophyta</taxon>
        <taxon>Embryophyta</taxon>
        <taxon>Tracheophyta</taxon>
        <taxon>Spermatophyta</taxon>
        <taxon>Magnoliopsida</taxon>
        <taxon>Liliopsida</taxon>
        <taxon>Poales</taxon>
        <taxon>Poaceae</taxon>
        <taxon>PACMAD clade</taxon>
        <taxon>Arundinoideae</taxon>
        <taxon>Arundineae</taxon>
        <taxon>Arundo</taxon>
    </lineage>
</organism>
<reference evidence="1" key="2">
    <citation type="journal article" date="2015" name="Data Brief">
        <title>Shoot transcriptome of the giant reed, Arundo donax.</title>
        <authorList>
            <person name="Barrero R.A."/>
            <person name="Guerrero F.D."/>
            <person name="Moolhuijzen P."/>
            <person name="Goolsby J.A."/>
            <person name="Tidwell J."/>
            <person name="Bellgard S.E."/>
            <person name="Bellgard M.I."/>
        </authorList>
    </citation>
    <scope>NUCLEOTIDE SEQUENCE</scope>
    <source>
        <tissue evidence="1">Shoot tissue taken approximately 20 cm above the soil surface</tissue>
    </source>
</reference>
<dbReference type="EMBL" id="GBRH01186047">
    <property type="protein sequence ID" value="JAE11849.1"/>
    <property type="molecule type" value="Transcribed_RNA"/>
</dbReference>
<reference evidence="1" key="1">
    <citation type="submission" date="2014-09" db="EMBL/GenBank/DDBJ databases">
        <authorList>
            <person name="Magalhaes I.L.F."/>
            <person name="Oliveira U."/>
            <person name="Santos F.R."/>
            <person name="Vidigal T.H.D.A."/>
            <person name="Brescovit A.D."/>
            <person name="Santos A.J."/>
        </authorList>
    </citation>
    <scope>NUCLEOTIDE SEQUENCE</scope>
    <source>
        <tissue evidence="1">Shoot tissue taken approximately 20 cm above the soil surface</tissue>
    </source>
</reference>